<reference evidence="2 3" key="1">
    <citation type="journal article" date="2023" name="G3 (Bethesda)">
        <title>A chromosome-level genome assembly of Zasmidium syzygii isolated from banana leaves.</title>
        <authorList>
            <person name="van Westerhoven A.C."/>
            <person name="Mehrabi R."/>
            <person name="Talebi R."/>
            <person name="Steentjes M.B.F."/>
            <person name="Corcolon B."/>
            <person name="Chong P.A."/>
            <person name="Kema G.H.J."/>
            <person name="Seidl M.F."/>
        </authorList>
    </citation>
    <scope>NUCLEOTIDE SEQUENCE [LARGE SCALE GENOMIC DNA]</scope>
    <source>
        <strain evidence="2 3">P124</strain>
    </source>
</reference>
<sequence>MAQAIADTIAGNALDAIDATDATTPSNSSDSAVARVFNLPELLEHILFCLADLATNPEDDATSDRRLSGNQGNGDEQDGWEGVDEDDGYIEDDDDDENLVLPLEERVNQPGQPEPLQPLRCLGAVKRVNRMFCDTITASKKLQRLMTGSSVTEAEEVDPSPIFWLFCDMLRLEVEEVYPHGDECIIYVEKINTASAKGRQRLIDFKNKHKDSSWKDMLLYNENANIKATLDINEIRYRKGRGSEYSDILSVRKPATLGTLFQCYCTIMERSKQEHVAIHKKDMPYFWS</sequence>
<name>A0ABR0EI29_ZASCE</name>
<proteinExistence type="predicted"/>
<dbReference type="EMBL" id="JAXOVC010000005">
    <property type="protein sequence ID" value="KAK4501144.1"/>
    <property type="molecule type" value="Genomic_DNA"/>
</dbReference>
<accession>A0ABR0EI29</accession>
<dbReference type="Proteomes" id="UP001305779">
    <property type="component" value="Unassembled WGS sequence"/>
</dbReference>
<evidence type="ECO:0000313" key="3">
    <source>
        <dbReference type="Proteomes" id="UP001305779"/>
    </source>
</evidence>
<feature type="region of interest" description="Disordered" evidence="1">
    <location>
        <begin position="59"/>
        <end position="95"/>
    </location>
</feature>
<evidence type="ECO:0000313" key="2">
    <source>
        <dbReference type="EMBL" id="KAK4501144.1"/>
    </source>
</evidence>
<feature type="compositionally biased region" description="Acidic residues" evidence="1">
    <location>
        <begin position="75"/>
        <end position="95"/>
    </location>
</feature>
<gene>
    <name evidence="2" type="ORF">PRZ48_006950</name>
</gene>
<evidence type="ECO:0000256" key="1">
    <source>
        <dbReference type="SAM" id="MobiDB-lite"/>
    </source>
</evidence>
<keyword evidence="3" id="KW-1185">Reference proteome</keyword>
<protein>
    <submittedName>
        <fullName evidence="2">Uncharacterized protein</fullName>
    </submittedName>
</protein>
<comment type="caution">
    <text evidence="2">The sequence shown here is derived from an EMBL/GenBank/DDBJ whole genome shotgun (WGS) entry which is preliminary data.</text>
</comment>
<organism evidence="2 3">
    <name type="scientific">Zasmidium cellare</name>
    <name type="common">Wine cellar mold</name>
    <name type="synonym">Racodium cellare</name>
    <dbReference type="NCBI Taxonomy" id="395010"/>
    <lineage>
        <taxon>Eukaryota</taxon>
        <taxon>Fungi</taxon>
        <taxon>Dikarya</taxon>
        <taxon>Ascomycota</taxon>
        <taxon>Pezizomycotina</taxon>
        <taxon>Dothideomycetes</taxon>
        <taxon>Dothideomycetidae</taxon>
        <taxon>Mycosphaerellales</taxon>
        <taxon>Mycosphaerellaceae</taxon>
        <taxon>Zasmidium</taxon>
    </lineage>
</organism>